<gene>
    <name evidence="2" type="ORF">PIB30_100910</name>
</gene>
<sequence>SFAAEIACLRGALQFLGGLGGIGSHSVVESLGKVAVVAGGNYGAAAALLLLHYLLLLEAFVHLHHHPLAVVGAHFMIVLGKLKFPLLCNPCAITAMLSAMISSSRTSSPLIIECISIALATVISDLFPVGTREYMMNSCQPRANGSSSVLLSWMGTAGWLELDLQVAPGMHKSASTSSSLWSVA</sequence>
<comment type="caution">
    <text evidence="2">The sequence shown here is derived from an EMBL/GenBank/DDBJ whole genome shotgun (WGS) entry which is preliminary data.</text>
</comment>
<dbReference type="EMBL" id="JASCZI010063296">
    <property type="protein sequence ID" value="MED6141200.1"/>
    <property type="molecule type" value="Genomic_DNA"/>
</dbReference>
<dbReference type="Proteomes" id="UP001341840">
    <property type="component" value="Unassembled WGS sequence"/>
</dbReference>
<proteinExistence type="predicted"/>
<protein>
    <submittedName>
        <fullName evidence="2">Uncharacterized protein</fullName>
    </submittedName>
</protein>
<evidence type="ECO:0000256" key="1">
    <source>
        <dbReference type="SAM" id="Phobius"/>
    </source>
</evidence>
<keyword evidence="1" id="KW-0812">Transmembrane</keyword>
<keyword evidence="3" id="KW-1185">Reference proteome</keyword>
<reference evidence="2 3" key="1">
    <citation type="journal article" date="2023" name="Plants (Basel)">
        <title>Bridging the Gap: Combining Genomics and Transcriptomics Approaches to Understand Stylosanthes scabra, an Orphan Legume from the Brazilian Caatinga.</title>
        <authorList>
            <person name="Ferreira-Neto J.R.C."/>
            <person name="da Silva M.D."/>
            <person name="Binneck E."/>
            <person name="de Melo N.F."/>
            <person name="da Silva R.H."/>
            <person name="de Melo A.L.T.M."/>
            <person name="Pandolfi V."/>
            <person name="Bustamante F.O."/>
            <person name="Brasileiro-Vidal A.C."/>
            <person name="Benko-Iseppon A.M."/>
        </authorList>
    </citation>
    <scope>NUCLEOTIDE SEQUENCE [LARGE SCALE GENOMIC DNA]</scope>
    <source>
        <tissue evidence="2">Leaves</tissue>
    </source>
</reference>
<keyword evidence="1" id="KW-0472">Membrane</keyword>
<feature type="transmembrane region" description="Helical" evidence="1">
    <location>
        <begin position="42"/>
        <end position="63"/>
    </location>
</feature>
<feature type="non-terminal residue" evidence="2">
    <location>
        <position position="1"/>
    </location>
</feature>
<organism evidence="2 3">
    <name type="scientific">Stylosanthes scabra</name>
    <dbReference type="NCBI Taxonomy" id="79078"/>
    <lineage>
        <taxon>Eukaryota</taxon>
        <taxon>Viridiplantae</taxon>
        <taxon>Streptophyta</taxon>
        <taxon>Embryophyta</taxon>
        <taxon>Tracheophyta</taxon>
        <taxon>Spermatophyta</taxon>
        <taxon>Magnoliopsida</taxon>
        <taxon>eudicotyledons</taxon>
        <taxon>Gunneridae</taxon>
        <taxon>Pentapetalae</taxon>
        <taxon>rosids</taxon>
        <taxon>fabids</taxon>
        <taxon>Fabales</taxon>
        <taxon>Fabaceae</taxon>
        <taxon>Papilionoideae</taxon>
        <taxon>50 kb inversion clade</taxon>
        <taxon>dalbergioids sensu lato</taxon>
        <taxon>Dalbergieae</taxon>
        <taxon>Pterocarpus clade</taxon>
        <taxon>Stylosanthes</taxon>
    </lineage>
</organism>
<name>A0ABU6SYL2_9FABA</name>
<keyword evidence="1" id="KW-1133">Transmembrane helix</keyword>
<evidence type="ECO:0000313" key="3">
    <source>
        <dbReference type="Proteomes" id="UP001341840"/>
    </source>
</evidence>
<accession>A0ABU6SYL2</accession>
<evidence type="ECO:0000313" key="2">
    <source>
        <dbReference type="EMBL" id="MED6141200.1"/>
    </source>
</evidence>